<protein>
    <submittedName>
        <fullName evidence="8">Uncharacterized protein</fullName>
    </submittedName>
</protein>
<keyword evidence="5" id="KW-0411">Iron-sulfur</keyword>
<name>A0A0F9SSC4_9ZZZZ</name>
<gene>
    <name evidence="8" type="ORF">LCGC14_0738810</name>
</gene>
<evidence type="ECO:0000256" key="2">
    <source>
        <dbReference type="ARBA" id="ARBA00022691"/>
    </source>
</evidence>
<dbReference type="SFLD" id="SFLDS00029">
    <property type="entry name" value="Radical_SAM"/>
    <property type="match status" value="1"/>
</dbReference>
<dbReference type="GO" id="GO:0051539">
    <property type="term" value="F:4 iron, 4 sulfur cluster binding"/>
    <property type="evidence" value="ECO:0007669"/>
    <property type="project" value="UniProtKB-KW"/>
</dbReference>
<dbReference type="InterPro" id="IPR006638">
    <property type="entry name" value="Elp3/MiaA/NifB-like_rSAM"/>
</dbReference>
<accession>A0A0F9SSC4</accession>
<dbReference type="PANTHER" id="PTHR43409">
    <property type="entry name" value="ANAEROBIC MAGNESIUM-PROTOPORPHYRIN IX MONOMETHYL ESTER CYCLASE-RELATED"/>
    <property type="match status" value="1"/>
</dbReference>
<keyword evidence="2" id="KW-0949">S-adenosyl-L-methionine</keyword>
<dbReference type="InterPro" id="IPR023404">
    <property type="entry name" value="rSAM_horseshoe"/>
</dbReference>
<evidence type="ECO:0000256" key="4">
    <source>
        <dbReference type="ARBA" id="ARBA00023004"/>
    </source>
</evidence>
<sequence length="434" mass="48761">MIQPMGLCSLKAAAKEALPGKVQVKVLDAGGLETGEVAAEVFRYEPEVVGITTFTEARHKALAVARATKNIFPDALTLLGGVHATHTATQILDNYPFVDVVLIGEGEKNFVDFLISPETVKGIVYRGREGIKTRKDPGMIKDLDTLPFPDYSDLDLSKYIETEGPGKGQPLMAIETSRGCPYNCSFCSSRSVWGNIRYKSVKRVLDEIDYWFDRGYRYFSFIDDIFTIDTNRTIEICRGLINRSTYVTWKCQTRTDRVDDRVLNLMNLAGCRLIAFGVESGSPTVLDAINKKETPDDIKMAFELCRQHKIESVFNIIVGSPGETKDTLKETRNLIKECNPTHIATAALRAYPGSGIWNLGIEKGLFTEDILLTNQESIHYEGSLSINQMYRELIKFRILQAQLRGWRGWVELIRMGLRTVKETPMKLVRGVVGR</sequence>
<proteinExistence type="predicted"/>
<dbReference type="InterPro" id="IPR058240">
    <property type="entry name" value="rSAM_sf"/>
</dbReference>
<dbReference type="InterPro" id="IPR007197">
    <property type="entry name" value="rSAM"/>
</dbReference>
<dbReference type="InterPro" id="IPR034466">
    <property type="entry name" value="Methyltransferase_Class_B"/>
</dbReference>
<keyword evidence="3" id="KW-0479">Metal-binding</keyword>
<keyword evidence="4" id="KW-0408">Iron</keyword>
<dbReference type="Pfam" id="PF04055">
    <property type="entry name" value="Radical_SAM"/>
    <property type="match status" value="1"/>
</dbReference>
<dbReference type="PROSITE" id="PS51332">
    <property type="entry name" value="B12_BINDING"/>
    <property type="match status" value="1"/>
</dbReference>
<feature type="domain" description="B12-binding" evidence="6">
    <location>
        <begin position="1"/>
        <end position="124"/>
    </location>
</feature>
<comment type="cofactor">
    <cofactor evidence="1">
        <name>[4Fe-4S] cluster</name>
        <dbReference type="ChEBI" id="CHEBI:49883"/>
    </cofactor>
</comment>
<evidence type="ECO:0000313" key="8">
    <source>
        <dbReference type="EMBL" id="KKN39911.1"/>
    </source>
</evidence>
<dbReference type="GO" id="GO:0046872">
    <property type="term" value="F:metal ion binding"/>
    <property type="evidence" value="ECO:0007669"/>
    <property type="project" value="UniProtKB-KW"/>
</dbReference>
<dbReference type="SFLD" id="SFLDG01082">
    <property type="entry name" value="B12-binding_domain_containing"/>
    <property type="match status" value="1"/>
</dbReference>
<dbReference type="EMBL" id="LAZR01001737">
    <property type="protein sequence ID" value="KKN39911.1"/>
    <property type="molecule type" value="Genomic_DNA"/>
</dbReference>
<dbReference type="GO" id="GO:0005829">
    <property type="term" value="C:cytosol"/>
    <property type="evidence" value="ECO:0007669"/>
    <property type="project" value="TreeGrafter"/>
</dbReference>
<dbReference type="InterPro" id="IPR051198">
    <property type="entry name" value="BchE-like"/>
</dbReference>
<evidence type="ECO:0000256" key="1">
    <source>
        <dbReference type="ARBA" id="ARBA00001966"/>
    </source>
</evidence>
<dbReference type="PANTHER" id="PTHR43409:SF16">
    <property type="entry name" value="SLR0320 PROTEIN"/>
    <property type="match status" value="1"/>
</dbReference>
<dbReference type="GO" id="GO:0003824">
    <property type="term" value="F:catalytic activity"/>
    <property type="evidence" value="ECO:0007669"/>
    <property type="project" value="InterPro"/>
</dbReference>
<dbReference type="SFLD" id="SFLDG01123">
    <property type="entry name" value="methyltransferase_(Class_B)"/>
    <property type="match status" value="1"/>
</dbReference>
<dbReference type="Gene3D" id="3.80.30.20">
    <property type="entry name" value="tm_1862 like domain"/>
    <property type="match status" value="1"/>
</dbReference>
<feature type="domain" description="Radical SAM core" evidence="7">
    <location>
        <begin position="166"/>
        <end position="381"/>
    </location>
</feature>
<dbReference type="InterPro" id="IPR006158">
    <property type="entry name" value="Cobalamin-bd"/>
</dbReference>
<dbReference type="GO" id="GO:0031419">
    <property type="term" value="F:cobalamin binding"/>
    <property type="evidence" value="ECO:0007669"/>
    <property type="project" value="InterPro"/>
</dbReference>
<evidence type="ECO:0000259" key="7">
    <source>
        <dbReference type="PROSITE" id="PS51918"/>
    </source>
</evidence>
<evidence type="ECO:0000256" key="3">
    <source>
        <dbReference type="ARBA" id="ARBA00022723"/>
    </source>
</evidence>
<dbReference type="Gene3D" id="3.40.50.280">
    <property type="entry name" value="Cobalamin-binding domain"/>
    <property type="match status" value="1"/>
</dbReference>
<dbReference type="SMART" id="SM00729">
    <property type="entry name" value="Elp3"/>
    <property type="match status" value="1"/>
</dbReference>
<organism evidence="8">
    <name type="scientific">marine sediment metagenome</name>
    <dbReference type="NCBI Taxonomy" id="412755"/>
    <lineage>
        <taxon>unclassified sequences</taxon>
        <taxon>metagenomes</taxon>
        <taxon>ecological metagenomes</taxon>
    </lineage>
</organism>
<evidence type="ECO:0000256" key="5">
    <source>
        <dbReference type="ARBA" id="ARBA00023014"/>
    </source>
</evidence>
<evidence type="ECO:0000259" key="6">
    <source>
        <dbReference type="PROSITE" id="PS51332"/>
    </source>
</evidence>
<comment type="caution">
    <text evidence="8">The sequence shown here is derived from an EMBL/GenBank/DDBJ whole genome shotgun (WGS) entry which is preliminary data.</text>
</comment>
<reference evidence="8" key="1">
    <citation type="journal article" date="2015" name="Nature">
        <title>Complex archaea that bridge the gap between prokaryotes and eukaryotes.</title>
        <authorList>
            <person name="Spang A."/>
            <person name="Saw J.H."/>
            <person name="Jorgensen S.L."/>
            <person name="Zaremba-Niedzwiedzka K."/>
            <person name="Martijn J."/>
            <person name="Lind A.E."/>
            <person name="van Eijk R."/>
            <person name="Schleper C."/>
            <person name="Guy L."/>
            <person name="Ettema T.J."/>
        </authorList>
    </citation>
    <scope>NUCLEOTIDE SEQUENCE</scope>
</reference>
<dbReference type="Pfam" id="PF02310">
    <property type="entry name" value="B12-binding"/>
    <property type="match status" value="1"/>
</dbReference>
<dbReference type="AlphaFoldDB" id="A0A0F9SSC4"/>
<dbReference type="PROSITE" id="PS51918">
    <property type="entry name" value="RADICAL_SAM"/>
    <property type="match status" value="1"/>
</dbReference>
<dbReference type="CDD" id="cd01335">
    <property type="entry name" value="Radical_SAM"/>
    <property type="match status" value="1"/>
</dbReference>
<dbReference type="CDD" id="cd02068">
    <property type="entry name" value="radical_SAM_B12_BD"/>
    <property type="match status" value="1"/>
</dbReference>
<dbReference type="SUPFAM" id="SSF102114">
    <property type="entry name" value="Radical SAM enzymes"/>
    <property type="match status" value="1"/>
</dbReference>